<accession>A0AAJ5VZT7</accession>
<evidence type="ECO:0000259" key="1">
    <source>
        <dbReference type="Pfam" id="PF20066"/>
    </source>
</evidence>
<name>A0AAJ5VZT7_9HYPH</name>
<reference evidence="2" key="1">
    <citation type="submission" date="2023-03" db="EMBL/GenBank/DDBJ databases">
        <title>Andean soil-derived lignocellulolytic bacterial consortium as a source of novel taxa and putative plastic-active enzymes.</title>
        <authorList>
            <person name="Diaz-Garcia L."/>
            <person name="Chuvochina M."/>
            <person name="Feuerriegel G."/>
            <person name="Bunk B."/>
            <person name="Sproer C."/>
            <person name="Streit W.R."/>
            <person name="Rodriguez L.M."/>
            <person name="Overmann J."/>
            <person name="Jimenez D.J."/>
        </authorList>
    </citation>
    <scope>NUCLEOTIDE SEQUENCE</scope>
    <source>
        <strain evidence="2">MAG 4196</strain>
    </source>
</reference>
<organism evidence="2 3">
    <name type="scientific">Candidatus Devosia phytovorans</name>
    <dbReference type="NCBI Taxonomy" id="3121372"/>
    <lineage>
        <taxon>Bacteria</taxon>
        <taxon>Pseudomonadati</taxon>
        <taxon>Pseudomonadota</taxon>
        <taxon>Alphaproteobacteria</taxon>
        <taxon>Hyphomicrobiales</taxon>
        <taxon>Devosiaceae</taxon>
        <taxon>Devosia</taxon>
    </lineage>
</organism>
<evidence type="ECO:0000313" key="3">
    <source>
        <dbReference type="Proteomes" id="UP001217476"/>
    </source>
</evidence>
<dbReference type="InterPro" id="IPR045517">
    <property type="entry name" value="Glyoxalase_8"/>
</dbReference>
<gene>
    <name evidence="2" type="ORF">P0Y65_10120</name>
</gene>
<proteinExistence type="predicted"/>
<dbReference type="Pfam" id="PF20066">
    <property type="entry name" value="Glyoxalase_8"/>
    <property type="match status" value="1"/>
</dbReference>
<sequence>MSFSLDTPSAQTLKSEAKALRAQRELAGETLSHGAALEQVARAHGYRDWNTARAALPDRVVSPWQVGQKVRGLYLDQPFTGMLIGVQLLGNMQNFTVTIQFDTPVNVTPTFMFAALRHRVVSTVDIHGISNAMRGNGNPQLVMKRAG</sequence>
<evidence type="ECO:0000313" key="2">
    <source>
        <dbReference type="EMBL" id="WEK06573.1"/>
    </source>
</evidence>
<dbReference type="AlphaFoldDB" id="A0AAJ5VZT7"/>
<dbReference type="Proteomes" id="UP001217476">
    <property type="component" value="Chromosome"/>
</dbReference>
<dbReference type="EMBL" id="CP119312">
    <property type="protein sequence ID" value="WEK06573.1"/>
    <property type="molecule type" value="Genomic_DNA"/>
</dbReference>
<feature type="domain" description="Glyoxalase-related protein" evidence="1">
    <location>
        <begin position="6"/>
        <end position="144"/>
    </location>
</feature>
<protein>
    <submittedName>
        <fullName evidence="2">Glyoxalase superfamily protein</fullName>
    </submittedName>
</protein>